<evidence type="ECO:0008006" key="4">
    <source>
        <dbReference type="Google" id="ProtNLM"/>
    </source>
</evidence>
<evidence type="ECO:0000256" key="1">
    <source>
        <dbReference type="SAM" id="SignalP"/>
    </source>
</evidence>
<keyword evidence="1" id="KW-0732">Signal</keyword>
<protein>
    <recommendedName>
        <fullName evidence="4">YncE family protein</fullName>
    </recommendedName>
</protein>
<gene>
    <name evidence="2" type="ORF">DDQ68_01665</name>
</gene>
<dbReference type="SUPFAM" id="SSF51004">
    <property type="entry name" value="C-terminal (heme d1) domain of cytochrome cd1-nitrite reductase"/>
    <property type="match status" value="1"/>
</dbReference>
<keyword evidence="3" id="KW-1185">Reference proteome</keyword>
<reference evidence="3" key="1">
    <citation type="submission" date="2018-04" db="EMBL/GenBank/DDBJ databases">
        <title>Complete genome of Antarctic heterotrophic bacterium Hymenobacter nivis.</title>
        <authorList>
            <person name="Terashima M."/>
        </authorList>
    </citation>
    <scope>NUCLEOTIDE SEQUENCE [LARGE SCALE GENOMIC DNA]</scope>
    <source>
        <strain evidence="3">NBRC 111535</strain>
    </source>
</reference>
<accession>A0A2Z3GDE8</accession>
<dbReference type="PANTHER" id="PTHR47197">
    <property type="entry name" value="PROTEIN NIRF"/>
    <property type="match status" value="1"/>
</dbReference>
<name>A0A2Z3GDE8_9BACT</name>
<evidence type="ECO:0000313" key="3">
    <source>
        <dbReference type="Proteomes" id="UP000245999"/>
    </source>
</evidence>
<dbReference type="EMBL" id="CP029145">
    <property type="protein sequence ID" value="AWM31609.1"/>
    <property type="molecule type" value="Genomic_DNA"/>
</dbReference>
<dbReference type="InterPro" id="IPR051200">
    <property type="entry name" value="Host-pathogen_enzymatic-act"/>
</dbReference>
<dbReference type="RefSeq" id="WP_109652532.1">
    <property type="nucleotide sequence ID" value="NZ_CP029145.1"/>
</dbReference>
<dbReference type="KEGG" id="hnv:DDQ68_01665"/>
<dbReference type="InterPro" id="IPR015943">
    <property type="entry name" value="WD40/YVTN_repeat-like_dom_sf"/>
</dbReference>
<dbReference type="PANTHER" id="PTHR47197:SF3">
    <property type="entry name" value="DIHYDRO-HEME D1 DEHYDROGENASE"/>
    <property type="match status" value="1"/>
</dbReference>
<dbReference type="Gene3D" id="2.130.10.10">
    <property type="entry name" value="YVTN repeat-like/Quinoprotein amine dehydrogenase"/>
    <property type="match status" value="2"/>
</dbReference>
<feature type="signal peptide" evidence="1">
    <location>
        <begin position="1"/>
        <end position="19"/>
    </location>
</feature>
<proteinExistence type="predicted"/>
<feature type="chain" id="PRO_5016339822" description="YncE family protein" evidence="1">
    <location>
        <begin position="20"/>
        <end position="338"/>
    </location>
</feature>
<dbReference type="OrthoDB" id="7187796at2"/>
<sequence length="338" mass="35052">MTQPLLSILLLGALAGAPAQQGPAPAYRVATTWPVGGEGGWDYISVDHAGGRVYASHATRVEVLDLASGRKVGTIPNTAGVHGIVVAQGRGYVSCGKTNTVVEFDPKTLAVTATVPTGTKPDALLYDEFSKRVFVFNNGATTATVLDAATGQPVGTAELGGAPEAGVSDGKGTVFVNLEDKSEIVAFDAKTLKEKHRWPLGPGEEPTGLALDRAHRRLFSVCANEKMVVLDADNGKVLATLPIGSGVDGVVFDEGRQVAVSSNGSGTVTVVHEDGPEKFSVAQTLATARGARTLVLDPATHRLYLPTADLGPAPAPTPAVPHPRLSTVPNTFRVLVLE</sequence>
<dbReference type="Proteomes" id="UP000245999">
    <property type="component" value="Chromosome"/>
</dbReference>
<evidence type="ECO:0000313" key="2">
    <source>
        <dbReference type="EMBL" id="AWM31609.1"/>
    </source>
</evidence>
<dbReference type="InterPro" id="IPR011048">
    <property type="entry name" value="Haem_d1_sf"/>
</dbReference>
<organism evidence="2 3">
    <name type="scientific">Hymenobacter nivis</name>
    <dbReference type="NCBI Taxonomy" id="1850093"/>
    <lineage>
        <taxon>Bacteria</taxon>
        <taxon>Pseudomonadati</taxon>
        <taxon>Bacteroidota</taxon>
        <taxon>Cytophagia</taxon>
        <taxon>Cytophagales</taxon>
        <taxon>Hymenobacteraceae</taxon>
        <taxon>Hymenobacter</taxon>
    </lineage>
</organism>
<dbReference type="AlphaFoldDB" id="A0A2Z3GDE8"/>